<keyword evidence="2" id="KW-1133">Transmembrane helix</keyword>
<dbReference type="Proteomes" id="UP000481153">
    <property type="component" value="Unassembled WGS sequence"/>
</dbReference>
<keyword evidence="2" id="KW-0472">Membrane</keyword>
<evidence type="ECO:0000256" key="1">
    <source>
        <dbReference type="SAM" id="MobiDB-lite"/>
    </source>
</evidence>
<name>A0A6G0XX72_9STRA</name>
<evidence type="ECO:0000313" key="4">
    <source>
        <dbReference type="Proteomes" id="UP000481153"/>
    </source>
</evidence>
<keyword evidence="4" id="KW-1185">Reference proteome</keyword>
<evidence type="ECO:0000256" key="2">
    <source>
        <dbReference type="SAM" id="Phobius"/>
    </source>
</evidence>
<feature type="region of interest" description="Disordered" evidence="1">
    <location>
        <begin position="199"/>
        <end position="238"/>
    </location>
</feature>
<feature type="transmembrane region" description="Helical" evidence="2">
    <location>
        <begin position="77"/>
        <end position="96"/>
    </location>
</feature>
<proteinExistence type="predicted"/>
<dbReference type="AlphaFoldDB" id="A0A6G0XX72"/>
<gene>
    <name evidence="3" type="ORF">Ae201684_000658</name>
</gene>
<reference evidence="3 4" key="1">
    <citation type="submission" date="2019-07" db="EMBL/GenBank/DDBJ databases">
        <title>Genomics analysis of Aphanomyces spp. identifies a new class of oomycete effector associated with host adaptation.</title>
        <authorList>
            <person name="Gaulin E."/>
        </authorList>
    </citation>
    <scope>NUCLEOTIDE SEQUENCE [LARGE SCALE GENOMIC DNA]</scope>
    <source>
        <strain evidence="3 4">ATCC 201684</strain>
    </source>
</reference>
<evidence type="ECO:0000313" key="3">
    <source>
        <dbReference type="EMBL" id="KAF0745086.1"/>
    </source>
</evidence>
<dbReference type="EMBL" id="VJMJ01000003">
    <property type="protein sequence ID" value="KAF0745086.1"/>
    <property type="molecule type" value="Genomic_DNA"/>
</dbReference>
<feature type="transmembrane region" description="Helical" evidence="2">
    <location>
        <begin position="53"/>
        <end position="71"/>
    </location>
</feature>
<sequence>MSDEASSAAISRELPQVIRAMSKGIGPQARIKMDGPAEKAVAEKYSAIGKTRALFGGAFGAVVGLGVWRAMKSKSRFFGAFMGGSGFMVGVVYGLLSIREEFFVDILSLPDDQSEFAKQARAIIERDMPQSVILKEAYRRMGNLSANSDLLQSAWEESKKQERLEMQRLKSWDEVKTPEVEAPVFDAAPVKKPKSVFGFAAPPSPAGQADAKPAAPEVAPTTWDEIRRRNAASSAGRS</sequence>
<dbReference type="VEuPathDB" id="FungiDB:AeMF1_003120"/>
<accession>A0A6G0XX72</accession>
<comment type="caution">
    <text evidence="3">The sequence shown here is derived from an EMBL/GenBank/DDBJ whole genome shotgun (WGS) entry which is preliminary data.</text>
</comment>
<organism evidence="3 4">
    <name type="scientific">Aphanomyces euteiches</name>
    <dbReference type="NCBI Taxonomy" id="100861"/>
    <lineage>
        <taxon>Eukaryota</taxon>
        <taxon>Sar</taxon>
        <taxon>Stramenopiles</taxon>
        <taxon>Oomycota</taxon>
        <taxon>Saprolegniomycetes</taxon>
        <taxon>Saprolegniales</taxon>
        <taxon>Verrucalvaceae</taxon>
        <taxon>Aphanomyces</taxon>
    </lineage>
</organism>
<protein>
    <submittedName>
        <fullName evidence="3">Uncharacterized protein</fullName>
    </submittedName>
</protein>
<keyword evidence="2" id="KW-0812">Transmembrane</keyword>